<reference evidence="2 3" key="1">
    <citation type="submission" date="2018-02" db="EMBL/GenBank/DDBJ databases">
        <title>The draft genome of Phyllobacterium sp. 1N-3.</title>
        <authorList>
            <person name="Liu L."/>
            <person name="Li L."/>
            <person name="Zhang X."/>
            <person name="Wang T."/>
            <person name="Liang L."/>
        </authorList>
    </citation>
    <scope>NUCLEOTIDE SEQUENCE [LARGE SCALE GENOMIC DNA]</scope>
    <source>
        <strain evidence="2 3">1N-3</strain>
    </source>
</reference>
<proteinExistence type="predicted"/>
<dbReference type="AlphaFoldDB" id="A0A2S9IMY3"/>
<evidence type="ECO:0000313" key="3">
    <source>
        <dbReference type="Proteomes" id="UP000239434"/>
    </source>
</evidence>
<dbReference type="InterPro" id="IPR036411">
    <property type="entry name" value="TorD-like_sf"/>
</dbReference>
<dbReference type="Gene3D" id="1.10.3480.10">
    <property type="entry name" value="TorD-like"/>
    <property type="match status" value="1"/>
</dbReference>
<dbReference type="SUPFAM" id="SSF89155">
    <property type="entry name" value="TorD-like"/>
    <property type="match status" value="1"/>
</dbReference>
<evidence type="ECO:0000256" key="1">
    <source>
        <dbReference type="ARBA" id="ARBA00023063"/>
    </source>
</evidence>
<dbReference type="EMBL" id="PVBR01000016">
    <property type="protein sequence ID" value="PRD41867.1"/>
    <property type="molecule type" value="Genomic_DNA"/>
</dbReference>
<dbReference type="GO" id="GO:0042128">
    <property type="term" value="P:nitrate assimilation"/>
    <property type="evidence" value="ECO:0007669"/>
    <property type="project" value="UniProtKB-KW"/>
</dbReference>
<dbReference type="Pfam" id="PF02613">
    <property type="entry name" value="Nitrate_red_del"/>
    <property type="match status" value="1"/>
</dbReference>
<keyword evidence="1" id="KW-0534">Nitrate assimilation</keyword>
<evidence type="ECO:0000313" key="2">
    <source>
        <dbReference type="EMBL" id="PRD41867.1"/>
    </source>
</evidence>
<dbReference type="Proteomes" id="UP000239434">
    <property type="component" value="Unassembled WGS sequence"/>
</dbReference>
<dbReference type="GO" id="GO:0016530">
    <property type="term" value="F:metallochaperone activity"/>
    <property type="evidence" value="ECO:0007669"/>
    <property type="project" value="TreeGrafter"/>
</dbReference>
<comment type="caution">
    <text evidence="2">The sequence shown here is derived from an EMBL/GenBank/DDBJ whole genome shotgun (WGS) entry which is preliminary data.</text>
</comment>
<dbReference type="GO" id="GO:0051131">
    <property type="term" value="P:chaperone-mediated protein complex assembly"/>
    <property type="evidence" value="ECO:0007669"/>
    <property type="project" value="InterPro"/>
</dbReference>
<sequence length="236" mass="25914">MAPEQGTIIFRALSALLTYPSAELCAAVPDIEAAITSQRHLPDTVVSELQPLLRELATLDLFELQERYVELFDRTRRLSLHLFEHVHGESRDRGQAMVDLASLYEKGGLELTANELPDYLPLFLEYLSTRPLEEARALLSETASILGELEARLRARNSIYAPVLAAIRAVAGTSLPLSTDEERPAGAPDDLAALDAEWEETAVTFGPDSGGMDGCSSDRLQTRLRAARRDARANAL</sequence>
<dbReference type="PANTHER" id="PTHR43680:SF2">
    <property type="entry name" value="NITRATE REDUCTASE MOLYBDENUM COFACTOR ASSEMBLY CHAPERONE NARJ"/>
    <property type="match status" value="1"/>
</dbReference>
<gene>
    <name evidence="2" type="primary">narJ</name>
    <name evidence="2" type="ORF">C5748_19640</name>
</gene>
<dbReference type="InterPro" id="IPR020945">
    <property type="entry name" value="DMSO/NO3_reduct_chaperone"/>
</dbReference>
<keyword evidence="3" id="KW-1185">Reference proteome</keyword>
<name>A0A2S9IMY3_9HYPH</name>
<accession>A0A2S9IMY3</accession>
<dbReference type="InterPro" id="IPR003765">
    <property type="entry name" value="NO3_reductase_chaperone_NarJ"/>
</dbReference>
<dbReference type="GO" id="GO:0051082">
    <property type="term" value="F:unfolded protein binding"/>
    <property type="evidence" value="ECO:0007669"/>
    <property type="project" value="InterPro"/>
</dbReference>
<dbReference type="PANTHER" id="PTHR43680">
    <property type="entry name" value="NITRATE REDUCTASE MOLYBDENUM COFACTOR ASSEMBLY CHAPERONE"/>
    <property type="match status" value="1"/>
</dbReference>
<organism evidence="2 3">
    <name type="scientific">Phyllobacterium phragmitis</name>
    <dbReference type="NCBI Taxonomy" id="2670329"/>
    <lineage>
        <taxon>Bacteria</taxon>
        <taxon>Pseudomonadati</taxon>
        <taxon>Pseudomonadota</taxon>
        <taxon>Alphaproteobacteria</taxon>
        <taxon>Hyphomicrobiales</taxon>
        <taxon>Phyllobacteriaceae</taxon>
        <taxon>Phyllobacterium</taxon>
    </lineage>
</organism>
<dbReference type="NCBIfam" id="TIGR00684">
    <property type="entry name" value="narJ"/>
    <property type="match status" value="1"/>
</dbReference>
<protein>
    <submittedName>
        <fullName evidence="2">Nitrate reductase molybdenum cofactor assembly chaperone</fullName>
    </submittedName>
</protein>